<dbReference type="CDD" id="cd01068">
    <property type="entry name" value="globin_sensor"/>
    <property type="match status" value="1"/>
</dbReference>
<proteinExistence type="predicted"/>
<dbReference type="SUPFAM" id="SSF46458">
    <property type="entry name" value="Globin-like"/>
    <property type="match status" value="1"/>
</dbReference>
<dbReference type="AlphaFoldDB" id="V4RRA0"/>
<keyword evidence="3" id="KW-1185">Reference proteome</keyword>
<accession>V4RRA0</accession>
<gene>
    <name evidence="2" type="ORF">ABENE_05125</name>
</gene>
<dbReference type="Pfam" id="PF11563">
    <property type="entry name" value="Protoglobin"/>
    <property type="match status" value="1"/>
</dbReference>
<dbReference type="InterPro" id="IPR009050">
    <property type="entry name" value="Globin-like_sf"/>
</dbReference>
<dbReference type="Proteomes" id="UP000017837">
    <property type="component" value="Unassembled WGS sequence"/>
</dbReference>
<comment type="caution">
    <text evidence="2">The sequence shown here is derived from an EMBL/GenBank/DDBJ whole genome shotgun (WGS) entry which is preliminary data.</text>
</comment>
<dbReference type="OrthoDB" id="266313at2"/>
<dbReference type="EMBL" id="AWGB01000007">
    <property type="protein sequence ID" value="ESQ93703.1"/>
    <property type="molecule type" value="Genomic_DNA"/>
</dbReference>
<dbReference type="STRING" id="1121022.GCA_000376105_02062"/>
<dbReference type="eggNOG" id="COG0840">
    <property type="taxonomic scope" value="Bacteria"/>
</dbReference>
<evidence type="ECO:0000313" key="2">
    <source>
        <dbReference type="EMBL" id="ESQ93703.1"/>
    </source>
</evidence>
<dbReference type="PATRIC" id="fig|1121022.4.peg.1019"/>
<dbReference type="Gene3D" id="1.10.490.10">
    <property type="entry name" value="Globins"/>
    <property type="match status" value="1"/>
</dbReference>
<dbReference type="InterPro" id="IPR012292">
    <property type="entry name" value="Globin/Proto"/>
</dbReference>
<name>V4RRA0_9CAUL</name>
<dbReference type="GO" id="GO:0020037">
    <property type="term" value="F:heme binding"/>
    <property type="evidence" value="ECO:0007669"/>
    <property type="project" value="InterPro"/>
</dbReference>
<organism evidence="2 3">
    <name type="scientific">Asticcacaulis benevestitus DSM 16100 = ATCC BAA-896</name>
    <dbReference type="NCBI Taxonomy" id="1121022"/>
    <lineage>
        <taxon>Bacteria</taxon>
        <taxon>Pseudomonadati</taxon>
        <taxon>Pseudomonadota</taxon>
        <taxon>Alphaproteobacteria</taxon>
        <taxon>Caulobacterales</taxon>
        <taxon>Caulobacteraceae</taxon>
        <taxon>Asticcacaulis</taxon>
    </lineage>
</organism>
<evidence type="ECO:0000313" key="3">
    <source>
        <dbReference type="Proteomes" id="UP000017837"/>
    </source>
</evidence>
<dbReference type="RefSeq" id="WP_018081726.1">
    <property type="nucleotide sequence ID" value="NZ_AQWM01000007.1"/>
</dbReference>
<sequence>MSHLTATDMDRATKLSLYQIDDRCRAHAASHQAFIMALLPEAMDQFYTHITGYDAIRAFFTDADHIVRAKRLQSQHWALITAANFDDVYHDSVLRVGMAHYRLGLPPKLYIASYSVLMTTLGTLIHDRYAEHFPDAPASAAFQLVQDMSRLLIYDMECAITAYVDNTNSIYL</sequence>
<dbReference type="GO" id="GO:0019825">
    <property type="term" value="F:oxygen binding"/>
    <property type="evidence" value="ECO:0007669"/>
    <property type="project" value="InterPro"/>
</dbReference>
<dbReference type="InterPro" id="IPR039379">
    <property type="entry name" value="Protoglobin_sensor_dom"/>
</dbReference>
<dbReference type="InterPro" id="IPR044398">
    <property type="entry name" value="Globin-sensor_dom"/>
</dbReference>
<feature type="domain" description="Globin-sensor" evidence="1">
    <location>
        <begin position="15"/>
        <end position="166"/>
    </location>
</feature>
<protein>
    <recommendedName>
        <fullName evidence="1">Globin-sensor domain-containing protein</fullName>
    </recommendedName>
</protein>
<reference evidence="2 3" key="1">
    <citation type="journal article" date="2014" name="Nature">
        <title>Sequential evolution of bacterial morphology by co-option of a developmental regulator.</title>
        <authorList>
            <person name="Jiang C."/>
            <person name="Brown P.J."/>
            <person name="Ducret A."/>
            <person name="Brun Y.V."/>
        </authorList>
    </citation>
    <scope>NUCLEOTIDE SEQUENCE [LARGE SCALE GENOMIC DNA]</scope>
    <source>
        <strain evidence="2 3">DSM 16100</strain>
    </source>
</reference>
<evidence type="ECO:0000259" key="1">
    <source>
        <dbReference type="Pfam" id="PF11563"/>
    </source>
</evidence>